<feature type="signal peptide" evidence="3">
    <location>
        <begin position="1"/>
        <end position="23"/>
    </location>
</feature>
<evidence type="ECO:0000313" key="5">
    <source>
        <dbReference type="Proteomes" id="UP000029525"/>
    </source>
</evidence>
<evidence type="ECO:0000256" key="1">
    <source>
        <dbReference type="ARBA" id="ARBA00022614"/>
    </source>
</evidence>
<dbReference type="Proteomes" id="UP000029525">
    <property type="component" value="Unassembled WGS sequence"/>
</dbReference>
<dbReference type="AlphaFoldDB" id="A0A096ADR2"/>
<dbReference type="PANTHER" id="PTHR24366">
    <property type="entry name" value="IG(IMMUNOGLOBULIN) AND LRR(LEUCINE RICH REPEAT) DOMAINS"/>
    <property type="match status" value="1"/>
</dbReference>
<keyword evidence="2" id="KW-0677">Repeat</keyword>
<feature type="chain" id="PRO_5001915234" description="Leucine Rich repeat-containing domain protein" evidence="3">
    <location>
        <begin position="24"/>
        <end position="566"/>
    </location>
</feature>
<evidence type="ECO:0008006" key="6">
    <source>
        <dbReference type="Google" id="ProtNLM"/>
    </source>
</evidence>
<evidence type="ECO:0000256" key="2">
    <source>
        <dbReference type="ARBA" id="ARBA00022737"/>
    </source>
</evidence>
<dbReference type="PROSITE" id="PS51450">
    <property type="entry name" value="LRR"/>
    <property type="match status" value="1"/>
</dbReference>
<dbReference type="Gene3D" id="3.80.10.10">
    <property type="entry name" value="Ribonuclease Inhibitor"/>
    <property type="match status" value="1"/>
</dbReference>
<keyword evidence="3" id="KW-0732">Signal</keyword>
<evidence type="ECO:0000313" key="4">
    <source>
        <dbReference type="EMBL" id="KGF45248.1"/>
    </source>
</evidence>
<dbReference type="PROSITE" id="PS51257">
    <property type="entry name" value="PROKAR_LIPOPROTEIN"/>
    <property type="match status" value="1"/>
</dbReference>
<gene>
    <name evidence="4" type="ORF">HMPREF0647_02710</name>
</gene>
<evidence type="ECO:0000256" key="3">
    <source>
        <dbReference type="SAM" id="SignalP"/>
    </source>
</evidence>
<organism evidence="4 5">
    <name type="scientific">Prevotella bivia DNF00320</name>
    <dbReference type="NCBI Taxonomy" id="1401068"/>
    <lineage>
        <taxon>Bacteria</taxon>
        <taxon>Pseudomonadati</taxon>
        <taxon>Bacteroidota</taxon>
        <taxon>Bacteroidia</taxon>
        <taxon>Bacteroidales</taxon>
        <taxon>Prevotellaceae</taxon>
        <taxon>Prevotella</taxon>
    </lineage>
</organism>
<name>A0A096ADR2_9BACT</name>
<dbReference type="OrthoDB" id="1078019at2"/>
<dbReference type="InterPro" id="IPR001611">
    <property type="entry name" value="Leu-rich_rpt"/>
</dbReference>
<reference evidence="4 5" key="1">
    <citation type="submission" date="2014-07" db="EMBL/GenBank/DDBJ databases">
        <authorList>
            <person name="McCorrison J."/>
            <person name="Sanka R."/>
            <person name="Torralba M."/>
            <person name="Gillis M."/>
            <person name="Haft D.H."/>
            <person name="Methe B."/>
            <person name="Sutton G."/>
            <person name="Nelson K.E."/>
        </authorList>
    </citation>
    <scope>NUCLEOTIDE SEQUENCE [LARGE SCALE GENOMIC DNA]</scope>
    <source>
        <strain evidence="4 5">DNF00320</strain>
    </source>
</reference>
<accession>A0A096ADR2</accession>
<dbReference type="SUPFAM" id="SSF52047">
    <property type="entry name" value="RNI-like"/>
    <property type="match status" value="1"/>
</dbReference>
<comment type="caution">
    <text evidence="4">The sequence shown here is derived from an EMBL/GenBank/DDBJ whole genome shotgun (WGS) entry which is preliminary data.</text>
</comment>
<dbReference type="InterPro" id="IPR032675">
    <property type="entry name" value="LRR_dom_sf"/>
</dbReference>
<protein>
    <recommendedName>
        <fullName evidence="6">Leucine Rich repeat-containing domain protein</fullName>
    </recommendedName>
</protein>
<dbReference type="RefSeq" id="WP_036866234.1">
    <property type="nucleotide sequence ID" value="NZ_JRNQ01000017.1"/>
</dbReference>
<dbReference type="EMBL" id="JRNQ01000017">
    <property type="protein sequence ID" value="KGF45248.1"/>
    <property type="molecule type" value="Genomic_DNA"/>
</dbReference>
<keyword evidence="1" id="KW-0433">Leucine-rich repeat</keyword>
<proteinExistence type="predicted"/>
<sequence>MKKNLFLLGCMTALTMLSFQSCSSDDVVLLKKPLQPTSVSSCAKGEIALLRKIAEDNNMSADFASEDPSAWKYDHLQVVWDTTAVNKTYYVKELRSVEGEAKGITTLKLNDERNNFRSLERIEMKNAQLKSFSVANAPRLRTIIINGKGLNAENTELTSIDIHDLPQLDSLHIENLPKLSTTSADERFNIDAFYQYPKLAYVGIVNTGIKELSVDPTKPLKELKLSGNKQIKGLTLAEVALSDLTFNAETYPLLENLALRKLKEGKSKDLIISGLSSLTNVGIYHSNWLSKAEVSGCSNLKELTLNNCGLTEETCKLSNLPHLTTLNLDGNDFTSINLAHLETVKNLDLKNNKLTTTDNMVLSKAVEKLPLQGNENLQKVDLTPYKKLWLINVNGYKRGQDAADHQHPLALANVNLSGLTALVSVRLNNNSLPAIFDGKAKYPELETLEAEYNAITPIGMVNIANSLENRRRDVDFKLNYQTFAVEVKEEKTVDYSVVHNFFEKEGESLSFNVKGSDGSAASVDSYTYTNGVFTFKKAGSYKLSSNSFSDIFRGTYNYDSAVFTIQ</sequence>